<dbReference type="GO" id="GO:0004165">
    <property type="term" value="F:delta(3)-delta(2)-enoyl-CoA isomerase activity"/>
    <property type="evidence" value="ECO:0007669"/>
    <property type="project" value="UniProtKB-ARBA"/>
</dbReference>
<evidence type="ECO:0000256" key="5">
    <source>
        <dbReference type="RuleBase" id="RU003707"/>
    </source>
</evidence>
<keyword evidence="4 6" id="KW-0413">Isomerase</keyword>
<dbReference type="Gene3D" id="3.90.226.10">
    <property type="entry name" value="2-enoyl-CoA Hydratase, Chain A, domain 1"/>
    <property type="match status" value="1"/>
</dbReference>
<dbReference type="InterPro" id="IPR001753">
    <property type="entry name" value="Enoyl-CoA_hydra/iso"/>
</dbReference>
<organism evidence="6 7">
    <name type="scientific">Spongiibacter nanhainus</name>
    <dbReference type="NCBI Taxonomy" id="2794344"/>
    <lineage>
        <taxon>Bacteria</taxon>
        <taxon>Pseudomonadati</taxon>
        <taxon>Pseudomonadota</taxon>
        <taxon>Gammaproteobacteria</taxon>
        <taxon>Cellvibrionales</taxon>
        <taxon>Spongiibacteraceae</taxon>
        <taxon>Spongiibacter</taxon>
    </lineage>
</organism>
<dbReference type="Gene3D" id="1.10.12.10">
    <property type="entry name" value="Lyase 2-enoyl-coa Hydratase, Chain A, domain 2"/>
    <property type="match status" value="1"/>
</dbReference>
<dbReference type="Proteomes" id="UP000596063">
    <property type="component" value="Chromosome"/>
</dbReference>
<sequence length="269" mass="29526">MANTPETLRLQRDGGVLTITLSRPTLKNAIDEDMVVGLYRTLRDAAHDKTVATVVLEGDGNAFCSGADLKDMAKVDVLSRKYPSEVVLRLGAESALLLHEMPKPTVAKIRGPAVGGGLALALACDFRLADDSAKLAYAHTKVALSGDFAAAYFLTKWMGAGKAREFCLLNPTYDAQESFQRGLLSKVCNAETLDEEVLSLAKRLESGPTEAYGSIKDNLRHAEAFDRDAYIASELRNFLRCRNSEEHREALSAFLEKREPDFRRVSSQL</sequence>
<gene>
    <name evidence="6" type="ORF">I6N98_05620</name>
</gene>
<dbReference type="InterPro" id="IPR029045">
    <property type="entry name" value="ClpP/crotonase-like_dom_sf"/>
</dbReference>
<dbReference type="InterPro" id="IPR018376">
    <property type="entry name" value="Enoyl-CoA_hyd/isom_CS"/>
</dbReference>
<accession>A0A7T4R369</accession>
<dbReference type="AlphaFoldDB" id="A0A7T4R369"/>
<evidence type="ECO:0000256" key="1">
    <source>
        <dbReference type="ARBA" id="ARBA00004275"/>
    </source>
</evidence>
<dbReference type="PANTHER" id="PTHR43684">
    <property type="match status" value="1"/>
</dbReference>
<evidence type="ECO:0000256" key="3">
    <source>
        <dbReference type="ARBA" id="ARBA00023140"/>
    </source>
</evidence>
<dbReference type="Pfam" id="PF00378">
    <property type="entry name" value="ECH_1"/>
    <property type="match status" value="1"/>
</dbReference>
<evidence type="ECO:0000313" key="6">
    <source>
        <dbReference type="EMBL" id="QQD19332.1"/>
    </source>
</evidence>
<dbReference type="RefSeq" id="WP_198570817.1">
    <property type="nucleotide sequence ID" value="NZ_CP066167.1"/>
</dbReference>
<dbReference type="CDD" id="cd06558">
    <property type="entry name" value="crotonase-like"/>
    <property type="match status" value="1"/>
</dbReference>
<keyword evidence="7" id="KW-1185">Reference proteome</keyword>
<keyword evidence="3" id="KW-0576">Peroxisome</keyword>
<evidence type="ECO:0000256" key="4">
    <source>
        <dbReference type="ARBA" id="ARBA00023235"/>
    </source>
</evidence>
<proteinExistence type="inferred from homology"/>
<evidence type="ECO:0000313" key="7">
    <source>
        <dbReference type="Proteomes" id="UP000596063"/>
    </source>
</evidence>
<dbReference type="KEGG" id="snan:I6N98_05620"/>
<dbReference type="EMBL" id="CP066167">
    <property type="protein sequence ID" value="QQD19332.1"/>
    <property type="molecule type" value="Genomic_DNA"/>
</dbReference>
<dbReference type="InterPro" id="IPR014748">
    <property type="entry name" value="Enoyl-CoA_hydra_C"/>
</dbReference>
<reference evidence="6 7" key="1">
    <citation type="submission" date="2020-12" db="EMBL/GenBank/DDBJ databases">
        <authorList>
            <person name="Shan Y."/>
        </authorList>
    </citation>
    <scope>NUCLEOTIDE SEQUENCE [LARGE SCALE GENOMIC DNA]</scope>
    <source>
        <strain evidence="7">csc3.9</strain>
    </source>
</reference>
<dbReference type="PROSITE" id="PS00166">
    <property type="entry name" value="ENOYL_COA_HYDRATASE"/>
    <property type="match status" value="1"/>
</dbReference>
<dbReference type="InterPro" id="IPR051053">
    <property type="entry name" value="ECH/Chromodomain_protein"/>
</dbReference>
<comment type="similarity">
    <text evidence="2 5">Belongs to the enoyl-CoA hydratase/isomerase family.</text>
</comment>
<comment type="subcellular location">
    <subcellularLocation>
        <location evidence="1">Peroxisome</location>
    </subcellularLocation>
</comment>
<protein>
    <submittedName>
        <fullName evidence="6">Enoyl-CoA hydratase/isomerase family protein</fullName>
    </submittedName>
</protein>
<dbReference type="SUPFAM" id="SSF52096">
    <property type="entry name" value="ClpP/crotonase"/>
    <property type="match status" value="1"/>
</dbReference>
<dbReference type="PANTHER" id="PTHR43684:SF1">
    <property type="entry name" value="ENOYL-COA DELTA ISOMERASE 2"/>
    <property type="match status" value="1"/>
</dbReference>
<evidence type="ECO:0000256" key="2">
    <source>
        <dbReference type="ARBA" id="ARBA00005254"/>
    </source>
</evidence>
<name>A0A7T4R369_9GAMM</name>